<feature type="compositionally biased region" description="Basic and acidic residues" evidence="5">
    <location>
        <begin position="907"/>
        <end position="918"/>
    </location>
</feature>
<evidence type="ECO:0000256" key="3">
    <source>
        <dbReference type="PROSITE-ProRule" id="PRU00339"/>
    </source>
</evidence>
<feature type="repeat" description="TPR" evidence="3">
    <location>
        <begin position="707"/>
        <end position="740"/>
    </location>
</feature>
<dbReference type="PANTHER" id="PTHR16091">
    <property type="entry name" value="TTC17 PROTEIN"/>
    <property type="match status" value="1"/>
</dbReference>
<dbReference type="GO" id="GO:0044782">
    <property type="term" value="P:cilium organization"/>
    <property type="evidence" value="ECO:0007669"/>
    <property type="project" value="TreeGrafter"/>
</dbReference>
<proteinExistence type="predicted"/>
<keyword evidence="6" id="KW-1185">Reference proteome</keyword>
<dbReference type="GO" id="GO:0030041">
    <property type="term" value="P:actin filament polymerization"/>
    <property type="evidence" value="ECO:0007669"/>
    <property type="project" value="TreeGrafter"/>
</dbReference>
<dbReference type="Proteomes" id="UP001318040">
    <property type="component" value="Chromosome 24"/>
</dbReference>
<dbReference type="InterPro" id="IPR019734">
    <property type="entry name" value="TPR_rpt"/>
</dbReference>
<dbReference type="InterPro" id="IPR011990">
    <property type="entry name" value="TPR-like_helical_dom_sf"/>
</dbReference>
<evidence type="ECO:0000313" key="6">
    <source>
        <dbReference type="Proteomes" id="UP001318040"/>
    </source>
</evidence>
<gene>
    <name evidence="7" type="primary">TTC17</name>
</gene>
<feature type="compositionally biased region" description="Basic and acidic residues" evidence="5">
    <location>
        <begin position="443"/>
        <end position="452"/>
    </location>
</feature>
<feature type="region of interest" description="Disordered" evidence="5">
    <location>
        <begin position="797"/>
        <end position="861"/>
    </location>
</feature>
<dbReference type="PANTHER" id="PTHR16091:SF1">
    <property type="entry name" value="TETRATRICOPEPTIDE REPEAT PROTEIN 17"/>
    <property type="match status" value="1"/>
</dbReference>
<evidence type="ECO:0000313" key="7">
    <source>
        <dbReference type="RefSeq" id="XP_032816113.1"/>
    </source>
</evidence>
<dbReference type="PROSITE" id="PS50293">
    <property type="entry name" value="TPR_REGION"/>
    <property type="match status" value="1"/>
</dbReference>
<protein>
    <submittedName>
        <fullName evidence="7">Tetratricopeptide repeat protein 17</fullName>
    </submittedName>
</protein>
<dbReference type="Pfam" id="PF13181">
    <property type="entry name" value="TPR_8"/>
    <property type="match status" value="1"/>
</dbReference>
<feature type="coiled-coil region" evidence="4">
    <location>
        <begin position="352"/>
        <end position="382"/>
    </location>
</feature>
<evidence type="ECO:0000256" key="5">
    <source>
        <dbReference type="SAM" id="MobiDB-lite"/>
    </source>
</evidence>
<feature type="repeat" description="TPR" evidence="3">
    <location>
        <begin position="1256"/>
        <end position="1289"/>
    </location>
</feature>
<keyword evidence="1" id="KW-0677">Repeat</keyword>
<dbReference type="GO" id="GO:0015629">
    <property type="term" value="C:actin cytoskeleton"/>
    <property type="evidence" value="ECO:0007669"/>
    <property type="project" value="TreeGrafter"/>
</dbReference>
<evidence type="ECO:0000256" key="1">
    <source>
        <dbReference type="ARBA" id="ARBA00022737"/>
    </source>
</evidence>
<dbReference type="SMART" id="SM00028">
    <property type="entry name" value="TPR"/>
    <property type="match status" value="4"/>
</dbReference>
<keyword evidence="4" id="KW-0175">Coiled coil</keyword>
<dbReference type="Pfam" id="PF07719">
    <property type="entry name" value="TPR_2"/>
    <property type="match status" value="1"/>
</dbReference>
<feature type="region of interest" description="Disordered" evidence="5">
    <location>
        <begin position="443"/>
        <end position="495"/>
    </location>
</feature>
<accession>A0AAJ7X130</accession>
<dbReference type="SUPFAM" id="SSF48452">
    <property type="entry name" value="TPR-like"/>
    <property type="match status" value="1"/>
</dbReference>
<dbReference type="FunFam" id="1.25.40.10:FF:000061">
    <property type="entry name" value="Tetratricopeptide repeat domain 17"/>
    <property type="match status" value="1"/>
</dbReference>
<sequence>MAGREEAEPGAPSRSPICTQGFIGAAALWVAATLFALPGPSAATTHWVVTEDGRIQQQVDSQLNLKHPHDLVLFMRQEARLEALKELELVLMEHKIHIEENEDKDTRLEERHYAEEPACTHARVPLGDLDLYHGTYIALETKNIRPEDHIDVKHKPSGDLLSPDCMRILELAYSIHAFQHLRGVQERGNLSAPLLSPEDPVFQALPLPMGTGSLDELGHLIHLALQQNKTSWVLYNMASYYWRLKNSPTHVAECAMRALHLSPRPHHDVALVNLASVLHRAHYSADAAVLLHAALPISSDPATVHYTLGNVYAMLGEYNHSVLFYEQALVLRPELEAAGRRRHAVLCQQGLERKLEAQHRSLQQTLSELKEYQRQHEQYVHLQEQVERHKVPADQQLLHTILHEAHLARDTHSGNSQVCRWSQQQKLLVCQWDQPVRYTKGEGEDGIERVQFGEEEPGAGTTALPSRADSLSGEGLVSSRPHHHTGPRSRSHHNLPASVQGFLWPQRKECLHTFPTTSPASVPPIFSFLLDTMGMNLTQMLEDVMNSPEKLRCAMAHSMQSAQPELPEETAHRACCLKPEPRHFQPGSSETSVTHGGIAAGRREPLIQQWLARLSRAKDNVTRALSLAIDKCVEPRWVFHVLAGLHWRGEGKAVRAAACLQAAVRLAPQGARHVPLTDHAALALHLSQLTEAALLLNHSLNHTADQAAAFLVLGNVLLDDRKAGGAVEAFDRALQLNQHCDLCGQGLLRARCLQLYPTLYKITTLSRTGNCSEQKEIPATHSTRDIGAALPSSLVQHGRTEQGAGSQNGTGEEVHLKEEQKPESEEVDEVGKLKEDEPQQDLEAEMKSDNWKTSLDMQPSQKERLFKVEGKEGIIAGPELTRKETQGLEEEAKSSTLDSTDGSTEQRGADDSMVEEPRSALGDVLSTVWSESGWFEGALEVKGQRVDLQGLRMVAGDSQAGPCFGDCRDGDEDEWITVQVKQSRKQKEAWGDFGLIPKREGGPMEEAEREQWVFPPAQKDSEPQLSGPVKTSAPPALQKGHCIPQNGDKGHPISKEQQPEAAKNFANLGWPSTKECIRVRRLNPNIHPSTWVPLTLKNIRVAEHIDLTSPLQEPFSEPVCNPALPASMHTLDHLAGVGARGSLMYGGEKRLRGELERLAKASLGERRLEHVATRIARAMEKNDTSWVLANLAALYWRIQGQGRRAIDCLRHSLHHAPHHMKDVALVSLANVLLQARLGKEAQVVAGMAVHISPRNPTAHCTLGNAYLAMEDRQKALQCYGSALALQPEYPTALERLRAVQCNILVYENQ</sequence>
<name>A0AAJ7X130_PETMA</name>
<dbReference type="KEGG" id="pmrn:116945679"/>
<organism evidence="6 7">
    <name type="scientific">Petromyzon marinus</name>
    <name type="common">Sea lamprey</name>
    <dbReference type="NCBI Taxonomy" id="7757"/>
    <lineage>
        <taxon>Eukaryota</taxon>
        <taxon>Metazoa</taxon>
        <taxon>Chordata</taxon>
        <taxon>Craniata</taxon>
        <taxon>Vertebrata</taxon>
        <taxon>Cyclostomata</taxon>
        <taxon>Hyperoartia</taxon>
        <taxon>Petromyzontiformes</taxon>
        <taxon>Petromyzontidae</taxon>
        <taxon>Petromyzon</taxon>
    </lineage>
</organism>
<evidence type="ECO:0000256" key="2">
    <source>
        <dbReference type="ARBA" id="ARBA00022803"/>
    </source>
</evidence>
<reference evidence="7" key="1">
    <citation type="submission" date="2025-08" db="UniProtKB">
        <authorList>
            <consortium name="RefSeq"/>
        </authorList>
    </citation>
    <scope>IDENTIFICATION</scope>
    <source>
        <tissue evidence="7">Sperm</tissue>
    </source>
</reference>
<feature type="compositionally biased region" description="Polar residues" evidence="5">
    <location>
        <begin position="851"/>
        <end position="860"/>
    </location>
</feature>
<keyword evidence="2 3" id="KW-0802">TPR repeat</keyword>
<dbReference type="RefSeq" id="XP_032816113.1">
    <property type="nucleotide sequence ID" value="XM_032960222.1"/>
</dbReference>
<feature type="compositionally biased region" description="Polar residues" evidence="5">
    <location>
        <begin position="894"/>
        <end position="906"/>
    </location>
</feature>
<dbReference type="InterPro" id="IPR052630">
    <property type="entry name" value="TTC17"/>
</dbReference>
<dbReference type="GeneID" id="116945679"/>
<dbReference type="PROSITE" id="PS50005">
    <property type="entry name" value="TPR"/>
    <property type="match status" value="3"/>
</dbReference>
<feature type="repeat" description="TPR" evidence="3">
    <location>
        <begin position="302"/>
        <end position="335"/>
    </location>
</feature>
<dbReference type="InterPro" id="IPR013105">
    <property type="entry name" value="TPR_2"/>
</dbReference>
<feature type="region of interest" description="Disordered" evidence="5">
    <location>
        <begin position="876"/>
        <end position="919"/>
    </location>
</feature>
<dbReference type="GO" id="GO:0005737">
    <property type="term" value="C:cytoplasm"/>
    <property type="evidence" value="ECO:0007669"/>
    <property type="project" value="TreeGrafter"/>
</dbReference>
<dbReference type="Gene3D" id="1.25.40.10">
    <property type="entry name" value="Tetratricopeptide repeat domain"/>
    <property type="match status" value="3"/>
</dbReference>
<feature type="compositionally biased region" description="Basic and acidic residues" evidence="5">
    <location>
        <begin position="812"/>
        <end position="837"/>
    </location>
</feature>
<evidence type="ECO:0000256" key="4">
    <source>
        <dbReference type="SAM" id="Coils"/>
    </source>
</evidence>
<feature type="compositionally biased region" description="Basic residues" evidence="5">
    <location>
        <begin position="480"/>
        <end position="493"/>
    </location>
</feature>
<feature type="compositionally biased region" description="Basic and acidic residues" evidence="5">
    <location>
        <begin position="880"/>
        <end position="893"/>
    </location>
</feature>
<dbReference type="CTD" id="55761"/>